<dbReference type="EMBL" id="LR796311">
    <property type="protein sequence ID" value="CAB4136174.1"/>
    <property type="molecule type" value="Genomic_DNA"/>
</dbReference>
<reference evidence="1" key="1">
    <citation type="submission" date="2020-04" db="EMBL/GenBank/DDBJ databases">
        <authorList>
            <person name="Chiriac C."/>
            <person name="Salcher M."/>
            <person name="Ghai R."/>
            <person name="Kavagutti S V."/>
        </authorList>
    </citation>
    <scope>NUCLEOTIDE SEQUENCE</scope>
</reference>
<proteinExistence type="predicted"/>
<accession>A0A6J5LNM9</accession>
<dbReference type="EMBL" id="LR796538">
    <property type="protein sequence ID" value="CAB4150641.1"/>
    <property type="molecule type" value="Genomic_DNA"/>
</dbReference>
<evidence type="ECO:0000313" key="2">
    <source>
        <dbReference type="EMBL" id="CAB4150641.1"/>
    </source>
</evidence>
<sequence length="65" mass="7469">MTTISLEQLVNMHKEVEGLFVYFDSIPHPMPDAVFNAKLNMISTRVTLKNAVERATRYVEIEVTE</sequence>
<organism evidence="1">
    <name type="scientific">uncultured Caudovirales phage</name>
    <dbReference type="NCBI Taxonomy" id="2100421"/>
    <lineage>
        <taxon>Viruses</taxon>
        <taxon>Duplodnaviria</taxon>
        <taxon>Heunggongvirae</taxon>
        <taxon>Uroviricota</taxon>
        <taxon>Caudoviricetes</taxon>
        <taxon>Peduoviridae</taxon>
        <taxon>Maltschvirus</taxon>
        <taxon>Maltschvirus maltsch</taxon>
    </lineage>
</organism>
<name>A0A6J5LNM9_9CAUD</name>
<evidence type="ECO:0000313" key="1">
    <source>
        <dbReference type="EMBL" id="CAB4136174.1"/>
    </source>
</evidence>
<gene>
    <name evidence="1" type="ORF">UFOVP294_25</name>
    <name evidence="2" type="ORF">UFOVP566_60</name>
</gene>
<protein>
    <submittedName>
        <fullName evidence="1">Uncharacterized protein</fullName>
    </submittedName>
</protein>